<sequence length="74" mass="8363">MSYKTTHATFIYVSFKSLIVSSNNPIHSSRCHGSPIVKMKPLNVVKCRLTVGQLKCDWDDLGRRLTRIANMILA</sequence>
<accession>A0A371HYE6</accession>
<feature type="non-terminal residue" evidence="1">
    <location>
        <position position="1"/>
    </location>
</feature>
<dbReference type="AlphaFoldDB" id="A0A371HYE6"/>
<gene>
    <name evidence="1" type="ORF">CR513_08037</name>
</gene>
<evidence type="ECO:0000313" key="1">
    <source>
        <dbReference type="EMBL" id="RDY07799.1"/>
    </source>
</evidence>
<protein>
    <submittedName>
        <fullName evidence="1">Uncharacterized protein</fullName>
    </submittedName>
</protein>
<name>A0A371HYE6_MUCPR</name>
<comment type="caution">
    <text evidence="1">The sequence shown here is derived from an EMBL/GenBank/DDBJ whole genome shotgun (WGS) entry which is preliminary data.</text>
</comment>
<organism evidence="1 2">
    <name type="scientific">Mucuna pruriens</name>
    <name type="common">Velvet bean</name>
    <name type="synonym">Dolichos pruriens</name>
    <dbReference type="NCBI Taxonomy" id="157652"/>
    <lineage>
        <taxon>Eukaryota</taxon>
        <taxon>Viridiplantae</taxon>
        <taxon>Streptophyta</taxon>
        <taxon>Embryophyta</taxon>
        <taxon>Tracheophyta</taxon>
        <taxon>Spermatophyta</taxon>
        <taxon>Magnoliopsida</taxon>
        <taxon>eudicotyledons</taxon>
        <taxon>Gunneridae</taxon>
        <taxon>Pentapetalae</taxon>
        <taxon>rosids</taxon>
        <taxon>fabids</taxon>
        <taxon>Fabales</taxon>
        <taxon>Fabaceae</taxon>
        <taxon>Papilionoideae</taxon>
        <taxon>50 kb inversion clade</taxon>
        <taxon>NPAAA clade</taxon>
        <taxon>indigoferoid/millettioid clade</taxon>
        <taxon>Phaseoleae</taxon>
        <taxon>Mucuna</taxon>
    </lineage>
</organism>
<keyword evidence="2" id="KW-1185">Reference proteome</keyword>
<reference evidence="1" key="1">
    <citation type="submission" date="2018-05" db="EMBL/GenBank/DDBJ databases">
        <title>Draft genome of Mucuna pruriens seed.</title>
        <authorList>
            <person name="Nnadi N.E."/>
            <person name="Vos R."/>
            <person name="Hasami M.H."/>
            <person name="Devisetty U.K."/>
            <person name="Aguiy J.C."/>
        </authorList>
    </citation>
    <scope>NUCLEOTIDE SEQUENCE [LARGE SCALE GENOMIC DNA]</scope>
    <source>
        <strain evidence="1">JCA_2017</strain>
    </source>
</reference>
<evidence type="ECO:0000313" key="2">
    <source>
        <dbReference type="Proteomes" id="UP000257109"/>
    </source>
</evidence>
<dbReference type="Proteomes" id="UP000257109">
    <property type="component" value="Unassembled WGS sequence"/>
</dbReference>
<proteinExistence type="predicted"/>
<dbReference type="EMBL" id="QJKJ01001397">
    <property type="protein sequence ID" value="RDY07799.1"/>
    <property type="molecule type" value="Genomic_DNA"/>
</dbReference>